<dbReference type="GO" id="GO:0005524">
    <property type="term" value="F:ATP binding"/>
    <property type="evidence" value="ECO:0007669"/>
    <property type="project" value="UniProtKB-KW"/>
</dbReference>
<dbReference type="EC" id="6.3.5.-" evidence="11"/>
<keyword evidence="7 11" id="KW-0648">Protein biosynthesis</keyword>
<dbReference type="Gene3D" id="1.10.10.410">
    <property type="match status" value="1"/>
</dbReference>
<comment type="function">
    <text evidence="8 11">Allows the formation of correctly charged Asn-tRNA(Asn) or Gln-tRNA(Gln) through the transamidation of misacylated Asp-tRNA(Asn) or Glu-tRNA(Gln) in organisms which lack either or both of asparaginyl-tRNA or glutaminyl-tRNA synthetases. The reaction takes place in the presence of glutamine and ATP through an activated phospho-Asp-tRNA(Asn) or phospho-Glu-tRNA(Gln).</text>
</comment>
<dbReference type="PROSITE" id="PS01234">
    <property type="entry name" value="GATB"/>
    <property type="match status" value="1"/>
</dbReference>
<keyword evidence="14" id="KW-1185">Reference proteome</keyword>
<dbReference type="InterPro" id="IPR042114">
    <property type="entry name" value="GatB_C_1"/>
</dbReference>
<organism evidence="13 14">
    <name type="scientific">Desulfonatronospira thiodismutans ASO3-1</name>
    <dbReference type="NCBI Taxonomy" id="555779"/>
    <lineage>
        <taxon>Bacteria</taxon>
        <taxon>Pseudomonadati</taxon>
        <taxon>Thermodesulfobacteriota</taxon>
        <taxon>Desulfovibrionia</taxon>
        <taxon>Desulfovibrionales</taxon>
        <taxon>Desulfonatronovibrionaceae</taxon>
        <taxon>Desulfonatronospira</taxon>
    </lineage>
</organism>
<dbReference type="NCBIfam" id="NF004012">
    <property type="entry name" value="PRK05477.1-2"/>
    <property type="match status" value="1"/>
</dbReference>
<feature type="domain" description="Asn/Gln amidotransferase" evidence="12">
    <location>
        <begin position="328"/>
        <end position="475"/>
    </location>
</feature>
<comment type="caution">
    <text evidence="13">The sequence shown here is derived from an EMBL/GenBank/DDBJ whole genome shotgun (WGS) entry which is preliminary data.</text>
</comment>
<dbReference type="InterPro" id="IPR014746">
    <property type="entry name" value="Gln_synth/guanido_kin_cat_dom"/>
</dbReference>
<dbReference type="EMBL" id="ACJN02000001">
    <property type="protein sequence ID" value="EFI36353.1"/>
    <property type="molecule type" value="Genomic_DNA"/>
</dbReference>
<dbReference type="InterPro" id="IPR017959">
    <property type="entry name" value="Asn/Gln-tRNA_amidoTrfase_suB/E"/>
</dbReference>
<accession>D6SKF0</accession>
<dbReference type="Pfam" id="PF02637">
    <property type="entry name" value="GatB_Yqey"/>
    <property type="match status" value="1"/>
</dbReference>
<evidence type="ECO:0000259" key="12">
    <source>
        <dbReference type="SMART" id="SM00845"/>
    </source>
</evidence>
<keyword evidence="6 11" id="KW-0067">ATP-binding</keyword>
<gene>
    <name evidence="11" type="primary">gatB</name>
    <name evidence="13" type="ORF">Dthio_PD3821</name>
</gene>
<keyword evidence="4 11" id="KW-0436">Ligase</keyword>
<dbReference type="InterPro" id="IPR017958">
    <property type="entry name" value="Gln-tRNA_amidoTrfase_suB_CS"/>
</dbReference>
<evidence type="ECO:0000256" key="8">
    <source>
        <dbReference type="ARBA" id="ARBA00024799"/>
    </source>
</evidence>
<proteinExistence type="inferred from homology"/>
<dbReference type="InterPro" id="IPR004413">
    <property type="entry name" value="GatB"/>
</dbReference>
<evidence type="ECO:0000256" key="10">
    <source>
        <dbReference type="ARBA" id="ARBA00047913"/>
    </source>
</evidence>
<dbReference type="NCBIfam" id="NF004014">
    <property type="entry name" value="PRK05477.1-4"/>
    <property type="match status" value="1"/>
</dbReference>
<dbReference type="GO" id="GO:0070681">
    <property type="term" value="P:glutaminyl-tRNAGln biosynthesis via transamidation"/>
    <property type="evidence" value="ECO:0007669"/>
    <property type="project" value="TreeGrafter"/>
</dbReference>
<comment type="catalytic activity">
    <reaction evidence="9 11">
        <text>L-aspartyl-tRNA(Asn) + L-glutamine + ATP + H2O = L-asparaginyl-tRNA(Asn) + L-glutamate + ADP + phosphate + 2 H(+)</text>
        <dbReference type="Rhea" id="RHEA:14513"/>
        <dbReference type="Rhea" id="RHEA-COMP:9674"/>
        <dbReference type="Rhea" id="RHEA-COMP:9677"/>
        <dbReference type="ChEBI" id="CHEBI:15377"/>
        <dbReference type="ChEBI" id="CHEBI:15378"/>
        <dbReference type="ChEBI" id="CHEBI:29985"/>
        <dbReference type="ChEBI" id="CHEBI:30616"/>
        <dbReference type="ChEBI" id="CHEBI:43474"/>
        <dbReference type="ChEBI" id="CHEBI:58359"/>
        <dbReference type="ChEBI" id="CHEBI:78515"/>
        <dbReference type="ChEBI" id="CHEBI:78516"/>
        <dbReference type="ChEBI" id="CHEBI:456216"/>
    </reaction>
</comment>
<dbReference type="AlphaFoldDB" id="D6SKF0"/>
<dbReference type="GO" id="GO:0050567">
    <property type="term" value="F:glutaminyl-tRNA synthase (glutamine-hydrolyzing) activity"/>
    <property type="evidence" value="ECO:0007669"/>
    <property type="project" value="UniProtKB-UniRule"/>
</dbReference>
<dbReference type="SUPFAM" id="SSF55931">
    <property type="entry name" value="Glutamine synthetase/guanido kinase"/>
    <property type="match status" value="1"/>
</dbReference>
<evidence type="ECO:0000313" key="13">
    <source>
        <dbReference type="EMBL" id="EFI36353.1"/>
    </source>
</evidence>
<evidence type="ECO:0000256" key="2">
    <source>
        <dbReference type="ARBA" id="ARBA00011123"/>
    </source>
</evidence>
<protein>
    <recommendedName>
        <fullName evidence="3 11">Aspartyl/glutamyl-tRNA(Asn/Gln) amidotransferase subunit B</fullName>
        <shortName evidence="11">Asp/Glu-ADT subunit B</shortName>
        <ecNumber evidence="11">6.3.5.-</ecNumber>
    </recommendedName>
</protein>
<dbReference type="Proteomes" id="UP000005496">
    <property type="component" value="Unassembled WGS sequence"/>
</dbReference>
<comment type="subunit">
    <text evidence="2 11">Heterotrimer of A, B and C subunits.</text>
</comment>
<dbReference type="GO" id="GO:0050566">
    <property type="term" value="F:asparaginyl-tRNA synthase (glutamine-hydrolyzing) activity"/>
    <property type="evidence" value="ECO:0007669"/>
    <property type="project" value="RHEA"/>
</dbReference>
<evidence type="ECO:0000256" key="7">
    <source>
        <dbReference type="ARBA" id="ARBA00022917"/>
    </source>
</evidence>
<dbReference type="Gene3D" id="1.10.150.380">
    <property type="entry name" value="GatB domain, N-terminal subdomain"/>
    <property type="match status" value="1"/>
</dbReference>
<evidence type="ECO:0000256" key="11">
    <source>
        <dbReference type="HAMAP-Rule" id="MF_00121"/>
    </source>
</evidence>
<comment type="catalytic activity">
    <reaction evidence="10 11">
        <text>L-glutamyl-tRNA(Gln) + L-glutamine + ATP + H2O = L-glutaminyl-tRNA(Gln) + L-glutamate + ADP + phosphate + H(+)</text>
        <dbReference type="Rhea" id="RHEA:17521"/>
        <dbReference type="Rhea" id="RHEA-COMP:9681"/>
        <dbReference type="Rhea" id="RHEA-COMP:9684"/>
        <dbReference type="ChEBI" id="CHEBI:15377"/>
        <dbReference type="ChEBI" id="CHEBI:15378"/>
        <dbReference type="ChEBI" id="CHEBI:29985"/>
        <dbReference type="ChEBI" id="CHEBI:30616"/>
        <dbReference type="ChEBI" id="CHEBI:43474"/>
        <dbReference type="ChEBI" id="CHEBI:58359"/>
        <dbReference type="ChEBI" id="CHEBI:78520"/>
        <dbReference type="ChEBI" id="CHEBI:78521"/>
        <dbReference type="ChEBI" id="CHEBI:456216"/>
    </reaction>
</comment>
<dbReference type="PANTHER" id="PTHR11659">
    <property type="entry name" value="GLUTAMYL-TRNA GLN AMIDOTRANSFERASE SUBUNIT B MITOCHONDRIAL AND PROKARYOTIC PET112-RELATED"/>
    <property type="match status" value="1"/>
</dbReference>
<dbReference type="HAMAP" id="MF_00121">
    <property type="entry name" value="GatB"/>
    <property type="match status" value="1"/>
</dbReference>
<name>D6SKF0_9BACT</name>
<dbReference type="InterPro" id="IPR006075">
    <property type="entry name" value="Asn/Gln-tRNA_Trfase_suB/E_cat"/>
</dbReference>
<dbReference type="FunFam" id="1.10.150.380:FF:000001">
    <property type="entry name" value="Aspartyl/glutamyl-tRNA(Asn/Gln) amidotransferase subunit B"/>
    <property type="match status" value="1"/>
</dbReference>
<evidence type="ECO:0000256" key="9">
    <source>
        <dbReference type="ARBA" id="ARBA00047380"/>
    </source>
</evidence>
<reference evidence="13" key="1">
    <citation type="submission" date="2010-05" db="EMBL/GenBank/DDBJ databases">
        <title>The draft genome of Desulfonatronospira thiodismutans ASO3-1.</title>
        <authorList>
            <consortium name="US DOE Joint Genome Institute (JGI-PGF)"/>
            <person name="Lucas S."/>
            <person name="Copeland A."/>
            <person name="Lapidus A."/>
            <person name="Cheng J.-F."/>
            <person name="Bruce D."/>
            <person name="Goodwin L."/>
            <person name="Pitluck S."/>
            <person name="Chertkov O."/>
            <person name="Brettin T."/>
            <person name="Detter J.C."/>
            <person name="Han C."/>
            <person name="Land M.L."/>
            <person name="Hauser L."/>
            <person name="Kyrpides N."/>
            <person name="Mikhailova N."/>
            <person name="Muyzer G."/>
            <person name="Woyke T."/>
        </authorList>
    </citation>
    <scope>NUCLEOTIDE SEQUENCE [LARGE SCALE GENOMIC DNA]</scope>
    <source>
        <strain evidence="13">ASO3-1</strain>
    </source>
</reference>
<evidence type="ECO:0000256" key="3">
    <source>
        <dbReference type="ARBA" id="ARBA00016923"/>
    </source>
</evidence>
<dbReference type="OrthoDB" id="9804078at2"/>
<dbReference type="Pfam" id="PF02934">
    <property type="entry name" value="GatB_N"/>
    <property type="match status" value="1"/>
</dbReference>
<dbReference type="eggNOG" id="COG0064">
    <property type="taxonomic scope" value="Bacteria"/>
</dbReference>
<dbReference type="PANTHER" id="PTHR11659:SF0">
    <property type="entry name" value="GLUTAMYL-TRNA(GLN) AMIDOTRANSFERASE SUBUNIT B, MITOCHONDRIAL"/>
    <property type="match status" value="1"/>
</dbReference>
<dbReference type="InterPro" id="IPR003789">
    <property type="entry name" value="Asn/Gln_tRNA_amidoTrase-B-like"/>
</dbReference>
<comment type="similarity">
    <text evidence="1 11">Belongs to the GatB/GatE family. GatB subfamily.</text>
</comment>
<dbReference type="InterPro" id="IPR018027">
    <property type="entry name" value="Asn/Gln_amidotransferase"/>
</dbReference>
<dbReference type="NCBIfam" id="NF004015">
    <property type="entry name" value="PRK05477.1-5"/>
    <property type="match status" value="1"/>
</dbReference>
<sequence>MSDYETVIGLEVHAQLKTRSKIFCSCSTQFGNDPNTNTCPICTGMPGVLPVLNKRAVEFAVKMALALDCRVNERSVFARKNYFYPDLPKGYQISQYDQPLAEHGHIKILAQNREKDVGITRIHMEEDAGKSIHSHSEGLSYVDLNRTGVPLMEIVSEPDMRSPEEAAAYLKALRSILRYLDISDGNMEEGSFRCDANVSIRPRGKNELGTRTEIKNLNSFRNVQKALEYEVSRQMDILEDKEEVIQETRLFDPDRGITVSMRGKEEAHDYRYFPDPDLVPLLVDRDWTLRLKKELPELPMARLARFISQYELPHEDSQVLTSERDLADFFEECTRLYAQPKKISNWVMTELLRELNQAATSIKESGFSPGLLAKLVRMVDEGTISNKIAKSLFPEVFASGSDPEKLVQDKGLGQISDSGELERVVDEVISENPDEVQKYQQGRKKLMSFFVGQVMKKTKGQANPGLVNELINRKLG</sequence>
<dbReference type="GO" id="GO:0006412">
    <property type="term" value="P:translation"/>
    <property type="evidence" value="ECO:0007669"/>
    <property type="project" value="UniProtKB-UniRule"/>
</dbReference>
<dbReference type="SUPFAM" id="SSF89095">
    <property type="entry name" value="GatB/YqeY motif"/>
    <property type="match status" value="1"/>
</dbReference>
<dbReference type="InterPro" id="IPR023168">
    <property type="entry name" value="GatB_Yqey_C_2"/>
</dbReference>
<evidence type="ECO:0000256" key="4">
    <source>
        <dbReference type="ARBA" id="ARBA00022598"/>
    </source>
</evidence>
<keyword evidence="5 11" id="KW-0547">Nucleotide-binding</keyword>
<dbReference type="RefSeq" id="WP_008869472.1">
    <property type="nucleotide sequence ID" value="NZ_ACJN02000001.1"/>
</dbReference>
<evidence type="ECO:0000256" key="1">
    <source>
        <dbReference type="ARBA" id="ARBA00005306"/>
    </source>
</evidence>
<evidence type="ECO:0000313" key="14">
    <source>
        <dbReference type="Proteomes" id="UP000005496"/>
    </source>
</evidence>
<evidence type="ECO:0000256" key="5">
    <source>
        <dbReference type="ARBA" id="ARBA00022741"/>
    </source>
</evidence>
<evidence type="ECO:0000256" key="6">
    <source>
        <dbReference type="ARBA" id="ARBA00022840"/>
    </source>
</evidence>
<dbReference type="FunFam" id="1.10.10.410:FF:000001">
    <property type="entry name" value="Aspartyl/glutamyl-tRNA(Asn/Gln) amidotransferase subunit B"/>
    <property type="match status" value="1"/>
</dbReference>
<dbReference type="GO" id="GO:0016740">
    <property type="term" value="F:transferase activity"/>
    <property type="evidence" value="ECO:0007669"/>
    <property type="project" value="UniProtKB-KW"/>
</dbReference>
<dbReference type="NCBIfam" id="TIGR00133">
    <property type="entry name" value="gatB"/>
    <property type="match status" value="1"/>
</dbReference>
<dbReference type="SMART" id="SM00845">
    <property type="entry name" value="GatB_Yqey"/>
    <property type="match status" value="1"/>
</dbReference>